<organism evidence="1 2">
    <name type="scientific">candidate division KSB3 bacterium</name>
    <dbReference type="NCBI Taxonomy" id="2044937"/>
    <lineage>
        <taxon>Bacteria</taxon>
        <taxon>candidate division KSB3</taxon>
    </lineage>
</organism>
<sequence length="83" mass="9466">MLNSIEGIYRDGKIELLEPPRDVKNNTYVIVTFLQSGAIDLQARGIDRAHAANLRERLSTFAEEWNSPEMAIYDDYDNAKAHL</sequence>
<gene>
    <name evidence="1" type="ORF">GF339_06685</name>
</gene>
<evidence type="ECO:0000313" key="1">
    <source>
        <dbReference type="EMBL" id="MBD3324253.1"/>
    </source>
</evidence>
<reference evidence="1" key="1">
    <citation type="submission" date="2019-11" db="EMBL/GenBank/DDBJ databases">
        <title>Microbial mats filling the niche in hypersaline microbial mats.</title>
        <authorList>
            <person name="Wong H.L."/>
            <person name="Macleod F.I."/>
            <person name="White R.A. III"/>
            <person name="Burns B.P."/>
        </authorList>
    </citation>
    <scope>NUCLEOTIDE SEQUENCE</scope>
    <source>
        <strain evidence="1">Rbin_158</strain>
    </source>
</reference>
<dbReference type="Proteomes" id="UP000649604">
    <property type="component" value="Unassembled WGS sequence"/>
</dbReference>
<comment type="caution">
    <text evidence="1">The sequence shown here is derived from an EMBL/GenBank/DDBJ whole genome shotgun (WGS) entry which is preliminary data.</text>
</comment>
<name>A0A9D5Q5E8_9BACT</name>
<evidence type="ECO:0000313" key="2">
    <source>
        <dbReference type="Proteomes" id="UP000649604"/>
    </source>
</evidence>
<proteinExistence type="predicted"/>
<dbReference type="EMBL" id="WJJP01000209">
    <property type="protein sequence ID" value="MBD3324253.1"/>
    <property type="molecule type" value="Genomic_DNA"/>
</dbReference>
<dbReference type="AlphaFoldDB" id="A0A9D5Q5E8"/>
<protein>
    <submittedName>
        <fullName evidence="1">Uncharacterized protein</fullName>
    </submittedName>
</protein>
<accession>A0A9D5Q5E8</accession>